<dbReference type="STRING" id="1075402.AN216_05310"/>
<evidence type="ECO:0000313" key="1">
    <source>
        <dbReference type="EMBL" id="OEV04846.1"/>
    </source>
</evidence>
<sequence>MARLTAETVPTTSVTQRLMALVSSQRRPVGEGCRAIVPATGAADERARTGDLLSGSGRLVVSDAIRLRLEDGIRDHRSSGSKRGHTELY</sequence>
<dbReference type="EMBL" id="LJGU01000110">
    <property type="protein sequence ID" value="OEV04846.1"/>
    <property type="molecule type" value="Genomic_DNA"/>
</dbReference>
<protein>
    <submittedName>
        <fullName evidence="1">Uncharacterized protein</fullName>
    </submittedName>
</protein>
<dbReference type="AlphaFoldDB" id="A0A1E7KLR5"/>
<evidence type="ECO:0000313" key="2">
    <source>
        <dbReference type="Proteomes" id="UP000176101"/>
    </source>
</evidence>
<proteinExistence type="predicted"/>
<gene>
    <name evidence="1" type="ORF">AN216_05310</name>
</gene>
<comment type="caution">
    <text evidence="1">The sequence shown here is derived from an EMBL/GenBank/DDBJ whole genome shotgun (WGS) entry which is preliminary data.</text>
</comment>
<organism evidence="1 2">
    <name type="scientific">Streptomyces oceani</name>
    <dbReference type="NCBI Taxonomy" id="1075402"/>
    <lineage>
        <taxon>Bacteria</taxon>
        <taxon>Bacillati</taxon>
        <taxon>Actinomycetota</taxon>
        <taxon>Actinomycetes</taxon>
        <taxon>Kitasatosporales</taxon>
        <taxon>Streptomycetaceae</taxon>
        <taxon>Streptomyces</taxon>
    </lineage>
</organism>
<name>A0A1E7KLR5_9ACTN</name>
<accession>A0A1E7KLR5</accession>
<keyword evidence="2" id="KW-1185">Reference proteome</keyword>
<dbReference type="Proteomes" id="UP000176101">
    <property type="component" value="Unassembled WGS sequence"/>
</dbReference>
<reference evidence="1 2" key="1">
    <citation type="journal article" date="2016" name="Front. Microbiol.">
        <title>Comparative Genomics Analysis of Streptomyces Species Reveals Their Adaptation to the Marine Environment and Their Diversity at the Genomic Level.</title>
        <authorList>
            <person name="Tian X."/>
            <person name="Zhang Z."/>
            <person name="Yang T."/>
            <person name="Chen M."/>
            <person name="Li J."/>
            <person name="Chen F."/>
            <person name="Yang J."/>
            <person name="Li W."/>
            <person name="Zhang B."/>
            <person name="Zhang Z."/>
            <person name="Wu J."/>
            <person name="Zhang C."/>
            <person name="Long L."/>
            <person name="Xiao J."/>
        </authorList>
    </citation>
    <scope>NUCLEOTIDE SEQUENCE [LARGE SCALE GENOMIC DNA]</scope>
    <source>
        <strain evidence="1 2">SCSIO 02100</strain>
    </source>
</reference>